<dbReference type="SUPFAM" id="SSF50729">
    <property type="entry name" value="PH domain-like"/>
    <property type="match status" value="1"/>
</dbReference>
<dbReference type="Gene3D" id="2.30.29.30">
    <property type="entry name" value="Pleckstrin-homology domain (PH domain)/Phosphotyrosine-binding domain (PTB)"/>
    <property type="match status" value="1"/>
</dbReference>
<dbReference type="InterPro" id="IPR011993">
    <property type="entry name" value="PH-like_dom_sf"/>
</dbReference>
<evidence type="ECO:0000313" key="3">
    <source>
        <dbReference type="WBParaSite" id="HNAJ_0001012001-mRNA-1"/>
    </source>
</evidence>
<sequence>MVVADHCAVFNKLYVLSTSFTAHTLQTPPLDVFNVHNSTVHICSPKTSKSHNNVLQLNLEDGTEMLLAASTLETCNEWYEHLKAASPGWIEYRVIVTKVWNESLKAFSTSLLNICLILLTLQKYLRMTSMVIDAKRFCQPLKNWRFFCFDTNIDDDDDGNNNDTYTVFFFLLVKGLMELGPSQEVDPLKEETLETVLDTVHGAD</sequence>
<evidence type="ECO:0000313" key="2">
    <source>
        <dbReference type="Proteomes" id="UP000278807"/>
    </source>
</evidence>
<dbReference type="WBParaSite" id="HNAJ_0001012001-mRNA-1">
    <property type="protein sequence ID" value="HNAJ_0001012001-mRNA-1"/>
    <property type="gene ID" value="HNAJ_0001012001"/>
</dbReference>
<dbReference type="STRING" id="102285.A0A0R3TRB7"/>
<evidence type="ECO:0000313" key="1">
    <source>
        <dbReference type="EMBL" id="VDO07199.1"/>
    </source>
</evidence>
<dbReference type="EMBL" id="UZAE01012884">
    <property type="protein sequence ID" value="VDO07199.1"/>
    <property type="molecule type" value="Genomic_DNA"/>
</dbReference>
<protein>
    <submittedName>
        <fullName evidence="3">PH domain-containing protein</fullName>
    </submittedName>
</protein>
<keyword evidence="2" id="KW-1185">Reference proteome</keyword>
<proteinExistence type="predicted"/>
<reference evidence="1 2" key="2">
    <citation type="submission" date="2018-11" db="EMBL/GenBank/DDBJ databases">
        <authorList>
            <consortium name="Pathogen Informatics"/>
        </authorList>
    </citation>
    <scope>NUCLEOTIDE SEQUENCE [LARGE SCALE GENOMIC DNA]</scope>
</reference>
<dbReference type="AlphaFoldDB" id="A0A0R3TRB7"/>
<dbReference type="Proteomes" id="UP000278807">
    <property type="component" value="Unassembled WGS sequence"/>
</dbReference>
<reference evidence="3" key="1">
    <citation type="submission" date="2017-02" db="UniProtKB">
        <authorList>
            <consortium name="WormBaseParasite"/>
        </authorList>
    </citation>
    <scope>IDENTIFICATION</scope>
</reference>
<organism evidence="3">
    <name type="scientific">Rodentolepis nana</name>
    <name type="common">Dwarf tapeworm</name>
    <name type="synonym">Hymenolepis nana</name>
    <dbReference type="NCBI Taxonomy" id="102285"/>
    <lineage>
        <taxon>Eukaryota</taxon>
        <taxon>Metazoa</taxon>
        <taxon>Spiralia</taxon>
        <taxon>Lophotrochozoa</taxon>
        <taxon>Platyhelminthes</taxon>
        <taxon>Cestoda</taxon>
        <taxon>Eucestoda</taxon>
        <taxon>Cyclophyllidea</taxon>
        <taxon>Hymenolepididae</taxon>
        <taxon>Rodentolepis</taxon>
    </lineage>
</organism>
<name>A0A0R3TRB7_RODNA</name>
<accession>A0A0R3TRB7</accession>
<gene>
    <name evidence="1" type="ORF">HNAJ_LOCUS10115</name>
</gene>